<gene>
    <name evidence="1" type="ORF">DSM106972_091160</name>
</gene>
<sequence>MLPVLDFSFKCGVLPRSVPAVGDTWRFGKLDKQSLHITQDITLYRVPDDLDILMQILIGIIE</sequence>
<evidence type="ECO:0000313" key="2">
    <source>
        <dbReference type="Proteomes" id="UP000271624"/>
    </source>
</evidence>
<dbReference type="AlphaFoldDB" id="A0A433UN26"/>
<comment type="caution">
    <text evidence="1">The sequence shown here is derived from an EMBL/GenBank/DDBJ whole genome shotgun (WGS) entry which is preliminary data.</text>
</comment>
<protein>
    <submittedName>
        <fullName evidence="1">Uncharacterized protein</fullName>
    </submittedName>
</protein>
<evidence type="ECO:0000313" key="1">
    <source>
        <dbReference type="EMBL" id="RUS95239.1"/>
    </source>
</evidence>
<reference evidence="1" key="1">
    <citation type="submission" date="2018-12" db="EMBL/GenBank/DDBJ databases">
        <authorList>
            <person name="Will S."/>
            <person name="Neumann-Schaal M."/>
            <person name="Henke P."/>
        </authorList>
    </citation>
    <scope>NUCLEOTIDE SEQUENCE</scope>
    <source>
        <strain evidence="1">PCC 7102</strain>
    </source>
</reference>
<dbReference type="Proteomes" id="UP000271624">
    <property type="component" value="Unassembled WGS sequence"/>
</dbReference>
<dbReference type="OrthoDB" id="466093at2"/>
<proteinExistence type="predicted"/>
<organism evidence="1 2">
    <name type="scientific">Dulcicalothrix desertica PCC 7102</name>
    <dbReference type="NCBI Taxonomy" id="232991"/>
    <lineage>
        <taxon>Bacteria</taxon>
        <taxon>Bacillati</taxon>
        <taxon>Cyanobacteriota</taxon>
        <taxon>Cyanophyceae</taxon>
        <taxon>Nostocales</taxon>
        <taxon>Calotrichaceae</taxon>
        <taxon>Dulcicalothrix</taxon>
    </lineage>
</organism>
<keyword evidence="2" id="KW-1185">Reference proteome</keyword>
<name>A0A433UN26_9CYAN</name>
<reference evidence="1" key="2">
    <citation type="journal article" date="2019" name="Genome Biol. Evol.">
        <title>Day and night: Metabolic profiles and evolutionary relationships of six axenic non-marine cyanobacteria.</title>
        <authorList>
            <person name="Will S.E."/>
            <person name="Henke P."/>
            <person name="Boedeker C."/>
            <person name="Huang S."/>
            <person name="Brinkmann H."/>
            <person name="Rohde M."/>
            <person name="Jarek M."/>
            <person name="Friedl T."/>
            <person name="Seufert S."/>
            <person name="Schumacher M."/>
            <person name="Overmann J."/>
            <person name="Neumann-Schaal M."/>
            <person name="Petersen J."/>
        </authorList>
    </citation>
    <scope>NUCLEOTIDE SEQUENCE [LARGE SCALE GENOMIC DNA]</scope>
    <source>
        <strain evidence="1">PCC 7102</strain>
    </source>
</reference>
<accession>A0A433UN26</accession>
<dbReference type="EMBL" id="RSCL01000043">
    <property type="protein sequence ID" value="RUS95239.1"/>
    <property type="molecule type" value="Genomic_DNA"/>
</dbReference>